<evidence type="ECO:0000256" key="11">
    <source>
        <dbReference type="ARBA" id="ARBA00033050"/>
    </source>
</evidence>
<dbReference type="PANTHER" id="PTHR43371">
    <property type="entry name" value="VITAMIN B12-DEPENDENT RIBONUCLEOTIDE REDUCTASE"/>
    <property type="match status" value="1"/>
</dbReference>
<comment type="function">
    <text evidence="10">Catalyzes the reduction of ribonucleotides to deoxyribonucleotides. May function to provide a pool of deoxyribonucleotide precursors for DNA repair during oxygen limitation and/or for immediate growth after restoration of oxygen.</text>
</comment>
<keyword evidence="5" id="KW-0846">Cobalamin</keyword>
<keyword evidence="7" id="KW-0547">Nucleotide-binding</keyword>
<dbReference type="GO" id="GO:0004748">
    <property type="term" value="F:ribonucleoside-diphosphate reductase activity, thioredoxin disulfide as acceptor"/>
    <property type="evidence" value="ECO:0007669"/>
    <property type="project" value="UniProtKB-EC"/>
</dbReference>
<protein>
    <recommendedName>
        <fullName evidence="4">Vitamin B12-dependent ribonucleotide reductase</fullName>
        <ecNumber evidence="3">1.17.4.1</ecNumber>
    </recommendedName>
    <alternativeName>
        <fullName evidence="11">Ribonucleoside-diphosphate reductase NrdJ</fullName>
    </alternativeName>
</protein>
<evidence type="ECO:0000256" key="2">
    <source>
        <dbReference type="ARBA" id="ARBA00007405"/>
    </source>
</evidence>
<evidence type="ECO:0000313" key="15">
    <source>
        <dbReference type="EMBL" id="KAB8040047.1"/>
    </source>
</evidence>
<dbReference type="Proteomes" id="UP000437748">
    <property type="component" value="Unassembled WGS sequence"/>
</dbReference>
<keyword evidence="16" id="KW-1185">Reference proteome</keyword>
<dbReference type="OrthoDB" id="5287156at2"/>
<dbReference type="GO" id="GO:0000166">
    <property type="term" value="F:nucleotide binding"/>
    <property type="evidence" value="ECO:0007669"/>
    <property type="project" value="UniProtKB-KW"/>
</dbReference>
<evidence type="ECO:0000313" key="16">
    <source>
        <dbReference type="Proteomes" id="UP000437748"/>
    </source>
</evidence>
<dbReference type="GO" id="GO:0031419">
    <property type="term" value="F:cobalamin binding"/>
    <property type="evidence" value="ECO:0007669"/>
    <property type="project" value="UniProtKB-KW"/>
</dbReference>
<evidence type="ECO:0000259" key="14">
    <source>
        <dbReference type="Pfam" id="PF12637"/>
    </source>
</evidence>
<proteinExistence type="inferred from homology"/>
<comment type="catalytic activity">
    <reaction evidence="12">
        <text>a 2'-deoxyribonucleoside 5'-diphosphate + [thioredoxin]-disulfide + H2O = a ribonucleoside 5'-diphosphate + [thioredoxin]-dithiol</text>
        <dbReference type="Rhea" id="RHEA:23252"/>
        <dbReference type="Rhea" id="RHEA-COMP:10698"/>
        <dbReference type="Rhea" id="RHEA-COMP:10700"/>
        <dbReference type="ChEBI" id="CHEBI:15377"/>
        <dbReference type="ChEBI" id="CHEBI:29950"/>
        <dbReference type="ChEBI" id="CHEBI:50058"/>
        <dbReference type="ChEBI" id="CHEBI:57930"/>
        <dbReference type="ChEBI" id="CHEBI:73316"/>
        <dbReference type="EC" id="1.17.4.1"/>
    </reaction>
</comment>
<name>A0A6N6VX84_9BACT</name>
<dbReference type="EC" id="1.17.4.1" evidence="3"/>
<evidence type="ECO:0000256" key="7">
    <source>
        <dbReference type="ARBA" id="ARBA00022741"/>
    </source>
</evidence>
<reference evidence="15 16" key="1">
    <citation type="submission" date="2019-10" db="EMBL/GenBank/DDBJ databases">
        <title>New species of Slilvanegrellaceae.</title>
        <authorList>
            <person name="Pitt A."/>
            <person name="Hahn M.W."/>
        </authorList>
    </citation>
    <scope>NUCLEOTIDE SEQUENCE [LARGE SCALE GENOMIC DNA]</scope>
    <source>
        <strain evidence="15 16">SP-Ram-0.45-NSY-1</strain>
    </source>
</reference>
<evidence type="ECO:0000256" key="4">
    <source>
        <dbReference type="ARBA" id="ARBA00014409"/>
    </source>
</evidence>
<evidence type="ECO:0000259" key="13">
    <source>
        <dbReference type="Pfam" id="PF02867"/>
    </source>
</evidence>
<gene>
    <name evidence="15" type="ORF">GCL60_07215</name>
</gene>
<comment type="cofactor">
    <cofactor evidence="1">
        <name>adenosylcob(III)alamin</name>
        <dbReference type="ChEBI" id="CHEBI:18408"/>
    </cofactor>
</comment>
<feature type="domain" description="TSCPD" evidence="14">
    <location>
        <begin position="688"/>
        <end position="758"/>
    </location>
</feature>
<dbReference type="RefSeq" id="WP_153419806.1">
    <property type="nucleotide sequence ID" value="NZ_WFLM01000002.1"/>
</dbReference>
<dbReference type="Pfam" id="PF02867">
    <property type="entry name" value="Ribonuc_red_lgC"/>
    <property type="match status" value="1"/>
</dbReference>
<evidence type="ECO:0000256" key="12">
    <source>
        <dbReference type="ARBA" id="ARBA00047754"/>
    </source>
</evidence>
<evidence type="ECO:0000256" key="9">
    <source>
        <dbReference type="ARBA" id="ARBA00023285"/>
    </source>
</evidence>
<dbReference type="Gene3D" id="3.20.70.20">
    <property type="match status" value="1"/>
</dbReference>
<dbReference type="EMBL" id="WFLM01000002">
    <property type="protein sequence ID" value="KAB8040047.1"/>
    <property type="molecule type" value="Genomic_DNA"/>
</dbReference>
<evidence type="ECO:0000256" key="1">
    <source>
        <dbReference type="ARBA" id="ARBA00001922"/>
    </source>
</evidence>
<dbReference type="InterPro" id="IPR024434">
    <property type="entry name" value="TSCPD_dom"/>
</dbReference>
<comment type="caution">
    <text evidence="15">The sequence shown here is derived from an EMBL/GenBank/DDBJ whole genome shotgun (WGS) entry which is preliminary data.</text>
</comment>
<evidence type="ECO:0000256" key="10">
    <source>
        <dbReference type="ARBA" id="ARBA00025437"/>
    </source>
</evidence>
<keyword evidence="6" id="KW-0237">DNA synthesis</keyword>
<dbReference type="InterPro" id="IPR000788">
    <property type="entry name" value="RNR_lg_C"/>
</dbReference>
<dbReference type="PANTHER" id="PTHR43371:SF1">
    <property type="entry name" value="RIBONUCLEOSIDE-DIPHOSPHATE REDUCTASE"/>
    <property type="match status" value="1"/>
</dbReference>
<evidence type="ECO:0000256" key="5">
    <source>
        <dbReference type="ARBA" id="ARBA00022628"/>
    </source>
</evidence>
<dbReference type="Pfam" id="PF12637">
    <property type="entry name" value="TSCPD"/>
    <property type="match status" value="1"/>
</dbReference>
<dbReference type="InterPro" id="IPR050862">
    <property type="entry name" value="RdRp_reductase_class-2"/>
</dbReference>
<dbReference type="SUPFAM" id="SSF51998">
    <property type="entry name" value="PFL-like glycyl radical enzymes"/>
    <property type="match status" value="1"/>
</dbReference>
<dbReference type="GO" id="GO:0071897">
    <property type="term" value="P:DNA biosynthetic process"/>
    <property type="evidence" value="ECO:0007669"/>
    <property type="project" value="UniProtKB-KW"/>
</dbReference>
<evidence type="ECO:0000256" key="6">
    <source>
        <dbReference type="ARBA" id="ARBA00022634"/>
    </source>
</evidence>
<evidence type="ECO:0000256" key="3">
    <source>
        <dbReference type="ARBA" id="ARBA00012274"/>
    </source>
</evidence>
<evidence type="ECO:0000256" key="8">
    <source>
        <dbReference type="ARBA" id="ARBA00023002"/>
    </source>
</evidence>
<organism evidence="15 16">
    <name type="scientific">Silvanigrella paludirubra</name>
    <dbReference type="NCBI Taxonomy" id="2499159"/>
    <lineage>
        <taxon>Bacteria</taxon>
        <taxon>Pseudomonadati</taxon>
        <taxon>Bdellovibrionota</taxon>
        <taxon>Oligoflexia</taxon>
        <taxon>Silvanigrellales</taxon>
        <taxon>Silvanigrellaceae</taxon>
        <taxon>Silvanigrella</taxon>
    </lineage>
</organism>
<keyword evidence="9" id="KW-0170">Cobalt</keyword>
<sequence>MSHTKYEFMSELYKNILESKYCLELTEPNKNKVYKENFQDAIYRVAHEVNKYDKNKFAEMKQKSIQFISNKDFSPAGGIWRAAGNPSSKVSFVNCTTQAPVKDSIENIFGESLMNWSRIASYGQGNGIDISGLRPRGAKTNNCAKYSTGAVSFLINYDASMQVIGAENRRGATKPDIWIYHPDSEEFISCKSDITKLTSQNISLKIDSHFMNCVEKNKNIELKWKRLNNEVFVGEKLFDNDSSGPNIEITKQINAKNLFQKIAYQAWKTGEPGIEFWDNSEYWSNSNYHPNKKFHIVSTNGCSEQKLDPFNTCVLASINFYNMPLYHENWKDWLVERVSFGIRFLDNVMLAEYEEKRSPHPIQRQKLKEMTRIGLGFTGLYDWFIKNKIIYGSEKSIEIIKIIMSVFSESAYRTSIELGKERGSFTEFKKEWFTQSPFIKRLCELTNLKLNDFEFMRHVCCLSVAPTGTLSMVVGTGGNGCEPSFSPYYERKERAVTGEYRTHVIYDNCVLNELKRKKLKVTKKNIDEMIQSEEWVFAAWNKNPKKNINPINKIKLMSELYKYIDSGISVTYNLPESATVKDILEIYFKSWEYELKSVTVYRDKSREGILNHISDNNKNKLSKLVSFKRPQEVICDIHQTNVSGQKWIVLVGLIDNSPYEVFCGLLHKNFNPSIYTKGKIFKNEKRNYFLVLKNKDKEIKLDIKKSFKNDGSESAMTRLVSLNLRHHVDIRFIVQQLVKSEGDMTTFAKAISRVLKKYIEDGSKLHGENCPSCQKDSLIHQSNCIVCNECGWSRC</sequence>
<dbReference type="AlphaFoldDB" id="A0A6N6VX84"/>
<comment type="similarity">
    <text evidence="2">Belongs to the ribonucleoside diphosphate reductase class-2 family.</text>
</comment>
<dbReference type="PRINTS" id="PR01183">
    <property type="entry name" value="RIBORDTASEM1"/>
</dbReference>
<feature type="domain" description="Ribonucleotide reductase large subunit C-terminal" evidence="13">
    <location>
        <begin position="95"/>
        <end position="601"/>
    </location>
</feature>
<accession>A0A6N6VX84</accession>
<keyword evidence="8" id="KW-0560">Oxidoreductase</keyword>